<dbReference type="RefSeq" id="WP_090521080.1">
    <property type="nucleotide sequence ID" value="NZ_FNAH01000002.1"/>
</dbReference>
<dbReference type="NCBIfam" id="TIGR01509">
    <property type="entry name" value="HAD-SF-IA-v3"/>
    <property type="match status" value="1"/>
</dbReference>
<dbReference type="SUPFAM" id="SSF56784">
    <property type="entry name" value="HAD-like"/>
    <property type="match status" value="1"/>
</dbReference>
<dbReference type="GO" id="GO:0008967">
    <property type="term" value="F:phosphoglycolate phosphatase activity"/>
    <property type="evidence" value="ECO:0007669"/>
    <property type="project" value="TreeGrafter"/>
</dbReference>
<dbReference type="OrthoDB" id="9793014at2"/>
<proteinExistence type="predicted"/>
<dbReference type="PANTHER" id="PTHR43434">
    <property type="entry name" value="PHOSPHOGLYCOLATE PHOSPHATASE"/>
    <property type="match status" value="1"/>
</dbReference>
<name>A0A1G6W5J5_9RHOB</name>
<protein>
    <submittedName>
        <fullName evidence="1">Phosphoglycolate phosphatase</fullName>
    </submittedName>
</protein>
<dbReference type="GO" id="GO:0005829">
    <property type="term" value="C:cytosol"/>
    <property type="evidence" value="ECO:0007669"/>
    <property type="project" value="TreeGrafter"/>
</dbReference>
<sequence>MKLVVFDVDGTLIDSEALIVGAMEMAFEGVGMSPLDRTQVLSIVGLSLPVAVGRLAPEAPLTQQDAIVEGYRNAFLSRRIDSEAPLYEGARDCLDALAARDDLVLGVATGKSRRGLDAMLDHHGLRGHFVTLQTADQHPSKPHPDMLLSACREAGLAPGDALMIGDTEFDMEMADAAGCDAIAVSWGYHAPDALRALGKPLAGDYAELRRMIEDWAA</sequence>
<dbReference type="GO" id="GO:0006281">
    <property type="term" value="P:DNA repair"/>
    <property type="evidence" value="ECO:0007669"/>
    <property type="project" value="TreeGrafter"/>
</dbReference>
<dbReference type="InterPro" id="IPR023214">
    <property type="entry name" value="HAD_sf"/>
</dbReference>
<dbReference type="AlphaFoldDB" id="A0A1G6W5J5"/>
<dbReference type="PANTHER" id="PTHR43434:SF24">
    <property type="entry name" value="HYDROLASE-RELATED"/>
    <property type="match status" value="1"/>
</dbReference>
<dbReference type="SFLD" id="SFLDG01129">
    <property type="entry name" value="C1.5:_HAD__Beta-PGM__Phosphata"/>
    <property type="match status" value="1"/>
</dbReference>
<evidence type="ECO:0000313" key="2">
    <source>
        <dbReference type="Proteomes" id="UP000199344"/>
    </source>
</evidence>
<dbReference type="Pfam" id="PF13419">
    <property type="entry name" value="HAD_2"/>
    <property type="match status" value="1"/>
</dbReference>
<evidence type="ECO:0000313" key="1">
    <source>
        <dbReference type="EMBL" id="SDD60963.1"/>
    </source>
</evidence>
<accession>A0A1G6W5J5</accession>
<gene>
    <name evidence="1" type="ORF">SAMN05421538_10242</name>
</gene>
<dbReference type="InterPro" id="IPR023198">
    <property type="entry name" value="PGP-like_dom2"/>
</dbReference>
<dbReference type="InterPro" id="IPR050155">
    <property type="entry name" value="HAD-like_hydrolase_sf"/>
</dbReference>
<dbReference type="InterPro" id="IPR006439">
    <property type="entry name" value="HAD-SF_hydro_IA"/>
</dbReference>
<dbReference type="SFLD" id="SFLDS00003">
    <property type="entry name" value="Haloacid_Dehalogenase"/>
    <property type="match status" value="1"/>
</dbReference>
<dbReference type="EMBL" id="FNAH01000002">
    <property type="protein sequence ID" value="SDD60963.1"/>
    <property type="molecule type" value="Genomic_DNA"/>
</dbReference>
<organism evidence="1 2">
    <name type="scientific">Paracoccus isoporae</name>
    <dbReference type="NCBI Taxonomy" id="591205"/>
    <lineage>
        <taxon>Bacteria</taxon>
        <taxon>Pseudomonadati</taxon>
        <taxon>Pseudomonadota</taxon>
        <taxon>Alphaproteobacteria</taxon>
        <taxon>Rhodobacterales</taxon>
        <taxon>Paracoccaceae</taxon>
        <taxon>Paracoccus</taxon>
    </lineage>
</organism>
<dbReference type="STRING" id="591205.SAMN05421538_10242"/>
<dbReference type="NCBIfam" id="TIGR01549">
    <property type="entry name" value="HAD-SF-IA-v1"/>
    <property type="match status" value="1"/>
</dbReference>
<dbReference type="Gene3D" id="1.10.150.240">
    <property type="entry name" value="Putative phosphatase, domain 2"/>
    <property type="match status" value="1"/>
</dbReference>
<dbReference type="Proteomes" id="UP000199344">
    <property type="component" value="Unassembled WGS sequence"/>
</dbReference>
<dbReference type="Gene3D" id="3.40.50.1000">
    <property type="entry name" value="HAD superfamily/HAD-like"/>
    <property type="match status" value="1"/>
</dbReference>
<dbReference type="InterPro" id="IPR041492">
    <property type="entry name" value="HAD_2"/>
</dbReference>
<dbReference type="InterPro" id="IPR036412">
    <property type="entry name" value="HAD-like_sf"/>
</dbReference>
<dbReference type="SFLD" id="SFLDG01135">
    <property type="entry name" value="C1.5.6:_HAD__Beta-PGM__Phospha"/>
    <property type="match status" value="1"/>
</dbReference>
<keyword evidence="2" id="KW-1185">Reference proteome</keyword>
<reference evidence="1 2" key="1">
    <citation type="submission" date="2016-10" db="EMBL/GenBank/DDBJ databases">
        <authorList>
            <person name="de Groot N.N."/>
        </authorList>
    </citation>
    <scope>NUCLEOTIDE SEQUENCE [LARGE SCALE GENOMIC DNA]</scope>
    <source>
        <strain evidence="1 2">DSM 22220</strain>
    </source>
</reference>